<evidence type="ECO:0000313" key="2">
    <source>
        <dbReference type="EMBL" id="MBM7560915.1"/>
    </source>
</evidence>
<feature type="domain" description="HTH cro/C1-type" evidence="1">
    <location>
        <begin position="38"/>
        <end position="92"/>
    </location>
</feature>
<dbReference type="InterPro" id="IPR010982">
    <property type="entry name" value="Lambda_DNA-bd_dom_sf"/>
</dbReference>
<dbReference type="CDD" id="cd00093">
    <property type="entry name" value="HTH_XRE"/>
    <property type="match status" value="1"/>
</dbReference>
<comment type="caution">
    <text evidence="2">The sequence shown here is derived from an EMBL/GenBank/DDBJ whole genome shotgun (WGS) entry which is preliminary data.</text>
</comment>
<gene>
    <name evidence="2" type="ORF">JOC49_000429</name>
</gene>
<proteinExistence type="predicted"/>
<dbReference type="RefSeq" id="WP_204661725.1">
    <property type="nucleotide sequence ID" value="NZ_JAFBDT010000002.1"/>
</dbReference>
<dbReference type="SMART" id="SM00530">
    <property type="entry name" value="HTH_XRE"/>
    <property type="match status" value="1"/>
</dbReference>
<evidence type="ECO:0000313" key="3">
    <source>
        <dbReference type="Proteomes" id="UP000767854"/>
    </source>
</evidence>
<accession>A0ABS2MNE6</accession>
<protein>
    <submittedName>
        <fullName evidence="2">Transcriptional regulator</fullName>
    </submittedName>
</protein>
<dbReference type="PROSITE" id="PS50943">
    <property type="entry name" value="HTH_CROC1"/>
    <property type="match status" value="1"/>
</dbReference>
<evidence type="ECO:0000259" key="1">
    <source>
        <dbReference type="PROSITE" id="PS50943"/>
    </source>
</evidence>
<dbReference type="Pfam" id="PF01381">
    <property type="entry name" value="HTH_3"/>
    <property type="match status" value="1"/>
</dbReference>
<dbReference type="SUPFAM" id="SSF47413">
    <property type="entry name" value="lambda repressor-like DNA-binding domains"/>
    <property type="match status" value="1"/>
</dbReference>
<dbReference type="EMBL" id="JAFBDT010000002">
    <property type="protein sequence ID" value="MBM7560915.1"/>
    <property type="molecule type" value="Genomic_DNA"/>
</dbReference>
<organism evidence="2 3">
    <name type="scientific">Fusibacter tunisiensis</name>
    <dbReference type="NCBI Taxonomy" id="1008308"/>
    <lineage>
        <taxon>Bacteria</taxon>
        <taxon>Bacillati</taxon>
        <taxon>Bacillota</taxon>
        <taxon>Clostridia</taxon>
        <taxon>Eubacteriales</taxon>
        <taxon>Eubacteriales Family XII. Incertae Sedis</taxon>
        <taxon>Fusibacter</taxon>
    </lineage>
</organism>
<dbReference type="InterPro" id="IPR001387">
    <property type="entry name" value="Cro/C1-type_HTH"/>
</dbReference>
<sequence>MPFKKIDVKKIVNEKRNNIEFNENYLEIEKEYELIRQVVEERKQRGMTQKILAEKAGISQQELSRFEREKHIPKLSNFIRILDALDMEMKIEKKKAVSHYIVSD</sequence>
<dbReference type="Proteomes" id="UP000767854">
    <property type="component" value="Unassembled WGS sequence"/>
</dbReference>
<dbReference type="Gene3D" id="1.10.260.40">
    <property type="entry name" value="lambda repressor-like DNA-binding domains"/>
    <property type="match status" value="1"/>
</dbReference>
<name>A0ABS2MNE6_9FIRM</name>
<reference evidence="2 3" key="1">
    <citation type="submission" date="2021-01" db="EMBL/GenBank/DDBJ databases">
        <title>Genomic Encyclopedia of Type Strains, Phase IV (KMG-IV): sequencing the most valuable type-strain genomes for metagenomic binning, comparative biology and taxonomic classification.</title>
        <authorList>
            <person name="Goeker M."/>
        </authorList>
    </citation>
    <scope>NUCLEOTIDE SEQUENCE [LARGE SCALE GENOMIC DNA]</scope>
    <source>
        <strain evidence="2 3">DSM 24436</strain>
    </source>
</reference>
<keyword evidence="3" id="KW-1185">Reference proteome</keyword>